<protein>
    <submittedName>
        <fullName evidence="8">Uncharacterized protein</fullName>
    </submittedName>
</protein>
<dbReference type="Pfam" id="PF24681">
    <property type="entry name" value="Kelch_KLHDC2_KLHL20_DRC7"/>
    <property type="match status" value="1"/>
</dbReference>
<keyword evidence="4" id="KW-0677">Repeat</keyword>
<comment type="subcellular location">
    <subcellularLocation>
        <location evidence="1">Cytoplasm</location>
    </subcellularLocation>
</comment>
<gene>
    <name evidence="8" type="ORF">LIPSTDRAFT_138407</name>
</gene>
<feature type="compositionally biased region" description="Basic residues" evidence="7">
    <location>
        <begin position="1"/>
        <end position="11"/>
    </location>
</feature>
<keyword evidence="9" id="KW-1185">Reference proteome</keyword>
<dbReference type="Gene3D" id="1.10.287.1490">
    <property type="match status" value="1"/>
</dbReference>
<sequence>MAFLHLRKRGNNGRNRTDLSLTNSSGTNLSLTGSNGDRKEAGNLTPKLSQDARGFLHHDQSNASNTGSATPPINGDKHGLQQGQHVDQHVRPAQTKSQHYPWSQRPLIGPSYPFPRYGHSSSNTASKTGYIYVFGGLKGSTPKNDLWVIEVDTYTVRQLQAVADLVSARYGHASELVGNAFIVFGGDTRYPGTKEKLDDNLYFLNTSTHQWSKAIVTGPRPPARYGHTMNIIGSKLYVFGGQFDDNFFNDLYSFDLNTVQGATTESRWELIKPASDVVPPTRTNHSAAVFNGKLYIFGGTNSSEWYNDTWCFDPIEVTWKQLSCVGYFPKPCEGHKAAIVGNIMYIFGGRSSDGTNLRNLASLKLTTNRWYTFQNMGPAPSARSGHTMSAFGSKIFTLGGKPAPGSPEDYSMAFVLDTARIRYPAEETVEKEATEIDNAKPATMPRENGKRTPNAPHHEKIGTNGGPRKAWSREVERLHGHESHRGSPQQKLTASALQFPHPPMRSPHGTDYGRHQDHYDRMRIARDDYDLHMRGRMNPPVHAARPQQSLPDLRYSRQLPAAVQRRPLSPLRDIDGNEIPTRSPQPTSPLSTPNPASPKETFAYFPAQNNTESKSMTPSPVQRQKEVVVSPKQTESAIHKSGLSEPPNLDNGIPEMERLRRANKWFETELLMARQGGYKLSSPSEFAHFELEQATLSRNNSRDMIFIQAMLSMKAEIEQVRKNVYIQTSEASLKIAEVEKQRDNMLKELGDLKEGHREPSQSHEPSLTDATDLESAKQVDSVLVDALQLQLTNAQSQIEAMKKETSQLKEQVAEGEADKTDLVAARLELQSTQSELKSVLGELDDVHQKLGILESSGAETDTLRVQLTAEKEAAELVRGQMTQLQSQFDAVQNQNAELTISLATADAEIIGLSQQLEDYENHDEIYAEVEEVKLAIAESARRVEYLEKQADIARAGKASAEQKLKEAKTALADLRIKLESAELQIEELTSQNEELGKEVAASQSAVMARFDKFLGKPSLKNKIGERDTEVTMA</sequence>
<keyword evidence="2" id="KW-0880">Kelch repeat</keyword>
<evidence type="ECO:0000256" key="3">
    <source>
        <dbReference type="ARBA" id="ARBA00022490"/>
    </source>
</evidence>
<feature type="region of interest" description="Disordered" evidence="7">
    <location>
        <begin position="58"/>
        <end position="87"/>
    </location>
</feature>
<reference evidence="8 9" key="1">
    <citation type="journal article" date="2016" name="Proc. Natl. Acad. Sci. U.S.A.">
        <title>Comparative genomics of biotechnologically important yeasts.</title>
        <authorList>
            <person name="Riley R."/>
            <person name="Haridas S."/>
            <person name="Wolfe K.H."/>
            <person name="Lopes M.R."/>
            <person name="Hittinger C.T."/>
            <person name="Goeker M."/>
            <person name="Salamov A.A."/>
            <person name="Wisecaver J.H."/>
            <person name="Long T.M."/>
            <person name="Calvey C.H."/>
            <person name="Aerts A.L."/>
            <person name="Barry K.W."/>
            <person name="Choi C."/>
            <person name="Clum A."/>
            <person name="Coughlan A.Y."/>
            <person name="Deshpande S."/>
            <person name="Douglass A.P."/>
            <person name="Hanson S.J."/>
            <person name="Klenk H.-P."/>
            <person name="LaButti K.M."/>
            <person name="Lapidus A."/>
            <person name="Lindquist E.A."/>
            <person name="Lipzen A.M."/>
            <person name="Meier-Kolthoff J.P."/>
            <person name="Ohm R.A."/>
            <person name="Otillar R.P."/>
            <person name="Pangilinan J.L."/>
            <person name="Peng Y."/>
            <person name="Rokas A."/>
            <person name="Rosa C.A."/>
            <person name="Scheuner C."/>
            <person name="Sibirny A.A."/>
            <person name="Slot J.C."/>
            <person name="Stielow J.B."/>
            <person name="Sun H."/>
            <person name="Kurtzman C.P."/>
            <person name="Blackwell M."/>
            <person name="Grigoriev I.V."/>
            <person name="Jeffries T.W."/>
        </authorList>
    </citation>
    <scope>NUCLEOTIDE SEQUENCE [LARGE SCALE GENOMIC DNA]</scope>
    <source>
        <strain evidence="8 9">NRRL Y-11557</strain>
    </source>
</reference>
<dbReference type="InterPro" id="IPR006652">
    <property type="entry name" value="Kelch_1"/>
</dbReference>
<evidence type="ECO:0000313" key="8">
    <source>
        <dbReference type="EMBL" id="ODQ76581.1"/>
    </source>
</evidence>
<dbReference type="InterPro" id="IPR015915">
    <property type="entry name" value="Kelch-typ_b-propeller"/>
</dbReference>
<dbReference type="FunFam" id="2.120.10.80:FF:000049">
    <property type="entry name" value="Cell polarity protein (Tea1)"/>
    <property type="match status" value="1"/>
</dbReference>
<organism evidence="8 9">
    <name type="scientific">Lipomyces starkeyi NRRL Y-11557</name>
    <dbReference type="NCBI Taxonomy" id="675824"/>
    <lineage>
        <taxon>Eukaryota</taxon>
        <taxon>Fungi</taxon>
        <taxon>Dikarya</taxon>
        <taxon>Ascomycota</taxon>
        <taxon>Saccharomycotina</taxon>
        <taxon>Lipomycetes</taxon>
        <taxon>Lipomycetales</taxon>
        <taxon>Lipomycetaceae</taxon>
        <taxon>Lipomyces</taxon>
    </lineage>
</organism>
<dbReference type="OrthoDB" id="45365at2759"/>
<evidence type="ECO:0000256" key="1">
    <source>
        <dbReference type="ARBA" id="ARBA00004496"/>
    </source>
</evidence>
<keyword evidence="3" id="KW-0963">Cytoplasm</keyword>
<dbReference type="STRING" id="675824.A0A1E3QFW2"/>
<dbReference type="GO" id="GO:0061245">
    <property type="term" value="P:establishment or maintenance of bipolar cell polarity"/>
    <property type="evidence" value="ECO:0007669"/>
    <property type="project" value="TreeGrafter"/>
</dbReference>
<feature type="compositionally biased region" description="Basic and acidic residues" evidence="7">
    <location>
        <begin position="429"/>
        <end position="438"/>
    </location>
</feature>
<feature type="coiled-coil region" evidence="6">
    <location>
        <begin position="881"/>
        <end position="1005"/>
    </location>
</feature>
<dbReference type="AlphaFoldDB" id="A0A1E3QFW2"/>
<evidence type="ECO:0000256" key="7">
    <source>
        <dbReference type="SAM" id="MobiDB-lite"/>
    </source>
</evidence>
<feature type="compositionally biased region" description="Low complexity" evidence="7">
    <location>
        <begin position="19"/>
        <end position="35"/>
    </location>
</feature>
<dbReference type="Proteomes" id="UP000094385">
    <property type="component" value="Unassembled WGS sequence"/>
</dbReference>
<dbReference type="GO" id="GO:0051285">
    <property type="term" value="C:cell cortex of cell tip"/>
    <property type="evidence" value="ECO:0007669"/>
    <property type="project" value="TreeGrafter"/>
</dbReference>
<dbReference type="Gene3D" id="2.120.10.80">
    <property type="entry name" value="Kelch-type beta propeller"/>
    <property type="match status" value="2"/>
</dbReference>
<feature type="region of interest" description="Disordered" evidence="7">
    <location>
        <begin position="559"/>
        <end position="602"/>
    </location>
</feature>
<accession>A0A1E3QFW2</accession>
<feature type="region of interest" description="Disordered" evidence="7">
    <location>
        <begin position="1"/>
        <end position="45"/>
    </location>
</feature>
<evidence type="ECO:0000313" key="9">
    <source>
        <dbReference type="Proteomes" id="UP000094385"/>
    </source>
</evidence>
<dbReference type="SMART" id="SM00612">
    <property type="entry name" value="Kelch"/>
    <property type="match status" value="4"/>
</dbReference>
<feature type="coiled-coil region" evidence="6">
    <location>
        <begin position="784"/>
        <end position="818"/>
    </location>
</feature>
<name>A0A1E3QFW2_LIPST</name>
<proteinExistence type="predicted"/>
<dbReference type="PANTHER" id="PTHR23244:SF456">
    <property type="entry name" value="MULTIPLE EPIDERMAL GROWTH FACTOR-LIKE DOMAINS PROTEIN 8"/>
    <property type="match status" value="1"/>
</dbReference>
<dbReference type="EMBL" id="KV454289">
    <property type="protein sequence ID" value="ODQ76581.1"/>
    <property type="molecule type" value="Genomic_DNA"/>
</dbReference>
<evidence type="ECO:0000256" key="5">
    <source>
        <dbReference type="ARBA" id="ARBA00023054"/>
    </source>
</evidence>
<keyword evidence="5 6" id="KW-0175">Coiled coil</keyword>
<feature type="coiled-coil region" evidence="6">
    <location>
        <begin position="728"/>
        <end position="755"/>
    </location>
</feature>
<dbReference type="PANTHER" id="PTHR23244">
    <property type="entry name" value="KELCH REPEAT DOMAIN"/>
    <property type="match status" value="1"/>
</dbReference>
<dbReference type="SUPFAM" id="SSF117281">
    <property type="entry name" value="Kelch motif"/>
    <property type="match status" value="2"/>
</dbReference>
<evidence type="ECO:0000256" key="6">
    <source>
        <dbReference type="SAM" id="Coils"/>
    </source>
</evidence>
<feature type="compositionally biased region" description="Polar residues" evidence="7">
    <location>
        <begin position="61"/>
        <end position="71"/>
    </location>
</feature>
<feature type="region of interest" description="Disordered" evidence="7">
    <location>
        <begin position="429"/>
        <end position="470"/>
    </location>
</feature>
<feature type="compositionally biased region" description="Polar residues" evidence="7">
    <location>
        <begin position="580"/>
        <end position="594"/>
    </location>
</feature>
<evidence type="ECO:0000256" key="4">
    <source>
        <dbReference type="ARBA" id="ARBA00022737"/>
    </source>
</evidence>
<evidence type="ECO:0000256" key="2">
    <source>
        <dbReference type="ARBA" id="ARBA00022441"/>
    </source>
</evidence>